<feature type="domain" description="Aminotransferase-like plant mobile" evidence="1">
    <location>
        <begin position="8"/>
        <end position="99"/>
    </location>
</feature>
<comment type="caution">
    <text evidence="2">The sequence shown here is derived from an EMBL/GenBank/DDBJ whole genome shotgun (WGS) entry which is preliminary data.</text>
</comment>
<evidence type="ECO:0000259" key="1">
    <source>
        <dbReference type="Pfam" id="PF10536"/>
    </source>
</evidence>
<feature type="domain" description="Aminotransferase-like plant mobile" evidence="1">
    <location>
        <begin position="104"/>
        <end position="181"/>
    </location>
</feature>
<name>A0A444YRA8_ARAHY</name>
<dbReference type="InterPro" id="IPR019557">
    <property type="entry name" value="AminoTfrase-like_pln_mobile"/>
</dbReference>
<dbReference type="AlphaFoldDB" id="A0A444YRA8"/>
<dbReference type="Pfam" id="PF10536">
    <property type="entry name" value="PMD"/>
    <property type="match status" value="2"/>
</dbReference>
<evidence type="ECO:0000313" key="3">
    <source>
        <dbReference type="Proteomes" id="UP000289738"/>
    </source>
</evidence>
<dbReference type="Proteomes" id="UP000289738">
    <property type="component" value="Chromosome B06"/>
</dbReference>
<dbReference type="STRING" id="3818.A0A444YRA8"/>
<keyword evidence="3" id="KW-1185">Reference proteome</keyword>
<dbReference type="InterPro" id="IPR044824">
    <property type="entry name" value="MAIN-like"/>
</dbReference>
<sequence>MLNVSQIPKISGQTALINALVERWNPVTHTFYLPIGENTITLEDVALILGLQETGLPVTGPTNSNYGIMVQEYLMNFGVAPTASECKGSFIKLTWLRSVKHGIMLTTHETMERIRTYSWGSACLAHLYRSLCRATQYDCKDLDGPLALLHVWAWERMPFLAPIRRHLHWHTLEILEHSWHRNPKRA</sequence>
<gene>
    <name evidence="2" type="ORF">Ahy_B06g084177</name>
</gene>
<protein>
    <recommendedName>
        <fullName evidence="1">Aminotransferase-like plant mobile domain-containing protein</fullName>
    </recommendedName>
</protein>
<dbReference type="EMBL" id="SDMP01000016">
    <property type="protein sequence ID" value="RYR04452.1"/>
    <property type="molecule type" value="Genomic_DNA"/>
</dbReference>
<evidence type="ECO:0000313" key="2">
    <source>
        <dbReference type="EMBL" id="RYR04452.1"/>
    </source>
</evidence>
<proteinExistence type="predicted"/>
<dbReference type="PANTHER" id="PTHR46033">
    <property type="entry name" value="PROTEIN MAIN-LIKE 2"/>
    <property type="match status" value="1"/>
</dbReference>
<accession>A0A444YRA8</accession>
<dbReference type="PANTHER" id="PTHR46033:SF8">
    <property type="entry name" value="PROTEIN MAINTENANCE OF MERISTEMS-LIKE"/>
    <property type="match status" value="1"/>
</dbReference>
<organism evidence="2 3">
    <name type="scientific">Arachis hypogaea</name>
    <name type="common">Peanut</name>
    <dbReference type="NCBI Taxonomy" id="3818"/>
    <lineage>
        <taxon>Eukaryota</taxon>
        <taxon>Viridiplantae</taxon>
        <taxon>Streptophyta</taxon>
        <taxon>Embryophyta</taxon>
        <taxon>Tracheophyta</taxon>
        <taxon>Spermatophyta</taxon>
        <taxon>Magnoliopsida</taxon>
        <taxon>eudicotyledons</taxon>
        <taxon>Gunneridae</taxon>
        <taxon>Pentapetalae</taxon>
        <taxon>rosids</taxon>
        <taxon>fabids</taxon>
        <taxon>Fabales</taxon>
        <taxon>Fabaceae</taxon>
        <taxon>Papilionoideae</taxon>
        <taxon>50 kb inversion clade</taxon>
        <taxon>dalbergioids sensu lato</taxon>
        <taxon>Dalbergieae</taxon>
        <taxon>Pterocarpus clade</taxon>
        <taxon>Arachis</taxon>
    </lineage>
</organism>
<reference evidence="2 3" key="1">
    <citation type="submission" date="2019-01" db="EMBL/GenBank/DDBJ databases">
        <title>Sequencing of cultivated peanut Arachis hypogaea provides insights into genome evolution and oil improvement.</title>
        <authorList>
            <person name="Chen X."/>
        </authorList>
    </citation>
    <scope>NUCLEOTIDE SEQUENCE [LARGE SCALE GENOMIC DNA]</scope>
    <source>
        <strain evidence="3">cv. Fuhuasheng</strain>
        <tissue evidence="2">Leaves</tissue>
    </source>
</reference>
<dbReference type="GO" id="GO:0010073">
    <property type="term" value="P:meristem maintenance"/>
    <property type="evidence" value="ECO:0007669"/>
    <property type="project" value="InterPro"/>
</dbReference>